<dbReference type="EMBL" id="ML119647">
    <property type="protein sequence ID" value="RPA87032.1"/>
    <property type="molecule type" value="Genomic_DNA"/>
</dbReference>
<feature type="chain" id="PRO_5018246411" evidence="3">
    <location>
        <begin position="27"/>
        <end position="316"/>
    </location>
</feature>
<keyword evidence="3" id="KW-0732">Signal</keyword>
<dbReference type="Proteomes" id="UP000275078">
    <property type="component" value="Unassembled WGS sequence"/>
</dbReference>
<protein>
    <submittedName>
        <fullName evidence="4">Uncharacterized protein</fullName>
    </submittedName>
</protein>
<keyword evidence="2" id="KW-0812">Transmembrane</keyword>
<organism evidence="4 5">
    <name type="scientific">Ascobolus immersus RN42</name>
    <dbReference type="NCBI Taxonomy" id="1160509"/>
    <lineage>
        <taxon>Eukaryota</taxon>
        <taxon>Fungi</taxon>
        <taxon>Dikarya</taxon>
        <taxon>Ascomycota</taxon>
        <taxon>Pezizomycotina</taxon>
        <taxon>Pezizomycetes</taxon>
        <taxon>Pezizales</taxon>
        <taxon>Ascobolaceae</taxon>
        <taxon>Ascobolus</taxon>
    </lineage>
</organism>
<evidence type="ECO:0000313" key="5">
    <source>
        <dbReference type="Proteomes" id="UP000275078"/>
    </source>
</evidence>
<feature type="compositionally biased region" description="Basic and acidic residues" evidence="1">
    <location>
        <begin position="264"/>
        <end position="281"/>
    </location>
</feature>
<accession>A0A3N4ILM6</accession>
<feature type="transmembrane region" description="Helical" evidence="2">
    <location>
        <begin position="227"/>
        <end position="246"/>
    </location>
</feature>
<keyword evidence="5" id="KW-1185">Reference proteome</keyword>
<dbReference type="OrthoDB" id="1733656at2759"/>
<keyword evidence="2" id="KW-0472">Membrane</keyword>
<feature type="signal peptide" evidence="3">
    <location>
        <begin position="1"/>
        <end position="26"/>
    </location>
</feature>
<dbReference type="AlphaFoldDB" id="A0A3N4ILM6"/>
<reference evidence="4 5" key="1">
    <citation type="journal article" date="2018" name="Nat. Ecol. Evol.">
        <title>Pezizomycetes genomes reveal the molecular basis of ectomycorrhizal truffle lifestyle.</title>
        <authorList>
            <person name="Murat C."/>
            <person name="Payen T."/>
            <person name="Noel B."/>
            <person name="Kuo A."/>
            <person name="Morin E."/>
            <person name="Chen J."/>
            <person name="Kohler A."/>
            <person name="Krizsan K."/>
            <person name="Balestrini R."/>
            <person name="Da Silva C."/>
            <person name="Montanini B."/>
            <person name="Hainaut M."/>
            <person name="Levati E."/>
            <person name="Barry K.W."/>
            <person name="Belfiori B."/>
            <person name="Cichocki N."/>
            <person name="Clum A."/>
            <person name="Dockter R.B."/>
            <person name="Fauchery L."/>
            <person name="Guy J."/>
            <person name="Iotti M."/>
            <person name="Le Tacon F."/>
            <person name="Lindquist E.A."/>
            <person name="Lipzen A."/>
            <person name="Malagnac F."/>
            <person name="Mello A."/>
            <person name="Molinier V."/>
            <person name="Miyauchi S."/>
            <person name="Poulain J."/>
            <person name="Riccioni C."/>
            <person name="Rubini A."/>
            <person name="Sitrit Y."/>
            <person name="Splivallo R."/>
            <person name="Traeger S."/>
            <person name="Wang M."/>
            <person name="Zifcakova L."/>
            <person name="Wipf D."/>
            <person name="Zambonelli A."/>
            <person name="Paolocci F."/>
            <person name="Nowrousian M."/>
            <person name="Ottonello S."/>
            <person name="Baldrian P."/>
            <person name="Spatafora J.W."/>
            <person name="Henrissat B."/>
            <person name="Nagy L.G."/>
            <person name="Aury J.M."/>
            <person name="Wincker P."/>
            <person name="Grigoriev I.V."/>
            <person name="Bonfante P."/>
            <person name="Martin F.M."/>
        </authorList>
    </citation>
    <scope>NUCLEOTIDE SEQUENCE [LARGE SCALE GENOMIC DNA]</scope>
    <source>
        <strain evidence="4 5">RN42</strain>
    </source>
</reference>
<evidence type="ECO:0000256" key="1">
    <source>
        <dbReference type="SAM" id="MobiDB-lite"/>
    </source>
</evidence>
<feature type="region of interest" description="Disordered" evidence="1">
    <location>
        <begin position="264"/>
        <end position="316"/>
    </location>
</feature>
<sequence length="316" mass="35361">MRPLSTQSSKLTAVTLLTLLPAVITAQWPSFLSSFFGGSKEVAGPTRQEKSLAKTFVKIDSTNWQEKIQKSTSDQWFIYFTDKDIGVPVPEVEVNVTSVASLINTGFQESVLNLTKSPIKTKPSVSWVNCKSEDTATLELCERFLAVHLPQLYHVYRNTTLDPISGEVANTLELRRLYLASLDGKNVTSLVDVVTEEKWKKKAAWTGLFNPIDGKLKEFSKHWCKFLYGWGLVPNWILGLIISFLGQRITAPLFRKREAPVVPAKKEEAEYTDSDSQRSEPRQVSSQRAYSSMLPPAPAAPSSSRGSGRVRRKDAY</sequence>
<gene>
    <name evidence="4" type="ORF">BJ508DRAFT_410616</name>
</gene>
<evidence type="ECO:0000256" key="2">
    <source>
        <dbReference type="SAM" id="Phobius"/>
    </source>
</evidence>
<proteinExistence type="predicted"/>
<evidence type="ECO:0000256" key="3">
    <source>
        <dbReference type="SAM" id="SignalP"/>
    </source>
</evidence>
<evidence type="ECO:0000313" key="4">
    <source>
        <dbReference type="EMBL" id="RPA87032.1"/>
    </source>
</evidence>
<keyword evidence="2" id="KW-1133">Transmembrane helix</keyword>
<name>A0A3N4ILM6_ASCIM</name>